<keyword evidence="7" id="KW-0227">DNA damage</keyword>
<evidence type="ECO:0000259" key="10">
    <source>
        <dbReference type="PROSITE" id="PS51037"/>
    </source>
</evidence>
<organism evidence="11 12">
    <name type="scientific">Knufia obscura</name>
    <dbReference type="NCBI Taxonomy" id="1635080"/>
    <lineage>
        <taxon>Eukaryota</taxon>
        <taxon>Fungi</taxon>
        <taxon>Dikarya</taxon>
        <taxon>Ascomycota</taxon>
        <taxon>Pezizomycotina</taxon>
        <taxon>Eurotiomycetes</taxon>
        <taxon>Chaetothyriomycetidae</taxon>
        <taxon>Chaetothyriales</taxon>
        <taxon>Trichomeriaceae</taxon>
        <taxon>Knufia</taxon>
    </lineage>
</organism>
<protein>
    <recommendedName>
        <fullName evidence="7">Protein AF-9 homolog</fullName>
    </recommendedName>
</protein>
<gene>
    <name evidence="7" type="primary">YAF9</name>
    <name evidence="11" type="ORF">PMZ80_002375</name>
</gene>
<dbReference type="Pfam" id="PF03366">
    <property type="entry name" value="YEATS"/>
    <property type="match status" value="1"/>
</dbReference>
<keyword evidence="1" id="KW-0479">Metal-binding</keyword>
<evidence type="ECO:0000259" key="9">
    <source>
        <dbReference type="PROSITE" id="PS50089"/>
    </source>
</evidence>
<evidence type="ECO:0000256" key="2">
    <source>
        <dbReference type="ARBA" id="ARBA00022771"/>
    </source>
</evidence>
<comment type="subcellular location">
    <subcellularLocation>
        <location evidence="7">Nucleus</location>
    </subcellularLocation>
    <subcellularLocation>
        <location evidence="7">Cytoplasm</location>
    </subcellularLocation>
</comment>
<feature type="domain" description="YEATS" evidence="10">
    <location>
        <begin position="153"/>
        <end position="327"/>
    </location>
</feature>
<evidence type="ECO:0000256" key="8">
    <source>
        <dbReference type="SAM" id="MobiDB-lite"/>
    </source>
</evidence>
<dbReference type="SUPFAM" id="SSF57850">
    <property type="entry name" value="RING/U-box"/>
    <property type="match status" value="1"/>
</dbReference>
<dbReference type="InterPro" id="IPR038704">
    <property type="entry name" value="YEAST_sf"/>
</dbReference>
<dbReference type="PROSITE" id="PS51037">
    <property type="entry name" value="YEATS"/>
    <property type="match status" value="1"/>
</dbReference>
<dbReference type="GeneID" id="89995824"/>
<name>A0ABR0RX44_9EURO</name>
<keyword evidence="7" id="KW-0175">Coiled coil</keyword>
<dbReference type="RefSeq" id="XP_064733261.1">
    <property type="nucleotide sequence ID" value="XM_064870808.1"/>
</dbReference>
<dbReference type="InterPro" id="IPR018957">
    <property type="entry name" value="Znf_C3HC4_RING-type"/>
</dbReference>
<reference evidence="11 12" key="1">
    <citation type="journal article" date="2023" name="Res Sq">
        <title>Genomic and morphological characterization of Knufia obscura isolated from the Mars 2020 spacecraft assembly facility.</title>
        <authorList>
            <person name="Chander A.M."/>
            <person name="Teixeira M.M."/>
            <person name="Singh N.K."/>
            <person name="Williams M.P."/>
            <person name="Parker C.W."/>
            <person name="Leo P."/>
            <person name="Stajich J.E."/>
            <person name="Torok T."/>
            <person name="Tighe S."/>
            <person name="Mason C.E."/>
            <person name="Venkateswaran K."/>
        </authorList>
    </citation>
    <scope>NUCLEOTIDE SEQUENCE [LARGE SCALE GENOMIC DNA]</scope>
    <source>
        <strain evidence="11 12">CCFEE 5817</strain>
    </source>
</reference>
<keyword evidence="12" id="KW-1185">Reference proteome</keyword>
<proteinExistence type="inferred from homology"/>
<evidence type="ECO:0000313" key="11">
    <source>
        <dbReference type="EMBL" id="KAK5945171.1"/>
    </source>
</evidence>
<keyword evidence="7" id="KW-0963">Cytoplasm</keyword>
<dbReference type="EMBL" id="JAVHJV010000002">
    <property type="protein sequence ID" value="KAK5945171.1"/>
    <property type="molecule type" value="Genomic_DNA"/>
</dbReference>
<keyword evidence="7" id="KW-0010">Activator</keyword>
<evidence type="ECO:0000256" key="3">
    <source>
        <dbReference type="ARBA" id="ARBA00022833"/>
    </source>
</evidence>
<keyword evidence="7" id="KW-0234">DNA repair</keyword>
<comment type="similarity">
    <text evidence="7">Belongs to the YAF9 family.</text>
</comment>
<feature type="domain" description="RING-type" evidence="9">
    <location>
        <begin position="63"/>
        <end position="123"/>
    </location>
</feature>
<keyword evidence="4 6" id="KW-0539">Nucleus</keyword>
<keyword evidence="7" id="KW-0804">Transcription</keyword>
<dbReference type="InterPro" id="IPR001841">
    <property type="entry name" value="Znf_RING"/>
</dbReference>
<comment type="caution">
    <text evidence="11">The sequence shown here is derived from an EMBL/GenBank/DDBJ whole genome shotgun (WGS) entry which is preliminary data.</text>
</comment>
<evidence type="ECO:0000313" key="12">
    <source>
        <dbReference type="Proteomes" id="UP001334248"/>
    </source>
</evidence>
<keyword evidence="7" id="KW-0805">Transcription regulation</keyword>
<keyword evidence="3" id="KW-0862">Zinc</keyword>
<comment type="subunit">
    <text evidence="7">Component of the SWR1 chromatin-remodeling complex and of the NuA4 histone acetyltransferase complex.</text>
</comment>
<dbReference type="InterPro" id="IPR005033">
    <property type="entry name" value="YEATS"/>
</dbReference>
<dbReference type="Gene3D" id="3.30.40.10">
    <property type="entry name" value="Zinc/RING finger domain, C3HC4 (zinc finger)"/>
    <property type="match status" value="1"/>
</dbReference>
<dbReference type="Pfam" id="PF00097">
    <property type="entry name" value="zf-C3HC4"/>
    <property type="match status" value="1"/>
</dbReference>
<dbReference type="PROSITE" id="PS50089">
    <property type="entry name" value="ZF_RING_2"/>
    <property type="match status" value="1"/>
</dbReference>
<comment type="domain">
    <text evidence="7">The coiled-coil domain is required for assembly into the NuA4 complex.</text>
</comment>
<dbReference type="Proteomes" id="UP001334248">
    <property type="component" value="Unassembled WGS sequence"/>
</dbReference>
<sequence length="327" mass="37232">MPERSSTRRKTRQQKSPAEEDITSNVNNNNPSDTPSSPNSTAHSTTTQQNPPTEEPINEDDICQICHLLLLRPVKTTCNHIFCEPCFSHWADVSINQMTLGLAIDEPMLLPSNEVEARCPMCRTSTVAQIDQHRTAELQSKYPTAYRIRARDAPFGTSDEDGAIIEHMTLYIGNEHRLQRRESASDRNTHEWRFFVRASRTDIIEEVQVFLHPTFRQSSLVLQYPPYSIRRVGWGVFTIHANVVLKAGYSWVSPEAEDTSDGQVRGKLPLEWMLDFGGGGSQGRLRLKVRKEKEGVDWDLEVLSEGVRRGWVRQREGDPDYVPTGEE</sequence>
<dbReference type="InterPro" id="IPR013083">
    <property type="entry name" value="Znf_RING/FYVE/PHD"/>
</dbReference>
<feature type="region of interest" description="Disordered" evidence="8">
    <location>
        <begin position="1"/>
        <end position="57"/>
    </location>
</feature>
<evidence type="ECO:0000256" key="1">
    <source>
        <dbReference type="ARBA" id="ARBA00022723"/>
    </source>
</evidence>
<accession>A0ABR0RX44</accession>
<keyword evidence="2 5" id="KW-0863">Zinc-finger</keyword>
<dbReference type="InterPro" id="IPR055129">
    <property type="entry name" value="YEATS_dom"/>
</dbReference>
<dbReference type="PANTHER" id="PTHR23195">
    <property type="entry name" value="YEATS DOMAIN"/>
    <property type="match status" value="1"/>
</dbReference>
<evidence type="ECO:0000256" key="5">
    <source>
        <dbReference type="PROSITE-ProRule" id="PRU00175"/>
    </source>
</evidence>
<dbReference type="Gene3D" id="2.60.40.1970">
    <property type="entry name" value="YEATS domain"/>
    <property type="match status" value="1"/>
</dbReference>
<comment type="function">
    <text evidence="7">Component of the SWR1 complex which mediates the ATP-dependent exchange of histone H2A for an H2A variant leading to transcriptional regulation of selected genes by chromatin remodeling. Component of the NuA4 histone acetyltransferase complex which is involved in transcriptional activation of selected genes principally by acetylation of nucleosomal histones H4 and H2A. The NuA4 complex is also involved in DNA repair. Yaf9 may also be required for viability in conditions in which the structural integrity of the spindle is compromised.</text>
</comment>
<dbReference type="SMART" id="SM00184">
    <property type="entry name" value="RING"/>
    <property type="match status" value="1"/>
</dbReference>
<keyword evidence="7" id="KW-0156">Chromatin regulator</keyword>
<evidence type="ECO:0000256" key="6">
    <source>
        <dbReference type="PROSITE-ProRule" id="PRU00376"/>
    </source>
</evidence>
<evidence type="ECO:0000256" key="4">
    <source>
        <dbReference type="ARBA" id="ARBA00023242"/>
    </source>
</evidence>
<feature type="compositionally biased region" description="Low complexity" evidence="8">
    <location>
        <begin position="23"/>
        <end position="52"/>
    </location>
</feature>
<evidence type="ECO:0000256" key="7">
    <source>
        <dbReference type="RuleBase" id="RU367117"/>
    </source>
</evidence>